<dbReference type="SMART" id="SM00325">
    <property type="entry name" value="RhoGEF"/>
    <property type="match status" value="1"/>
</dbReference>
<dbReference type="EMBL" id="JALJAT010000003">
    <property type="protein sequence ID" value="KAK4471848.1"/>
    <property type="molecule type" value="Genomic_DNA"/>
</dbReference>
<dbReference type="InterPro" id="IPR000219">
    <property type="entry name" value="DH_dom"/>
</dbReference>
<organism evidence="4 5">
    <name type="scientific">Schistosoma mekongi</name>
    <name type="common">Parasitic worm</name>
    <dbReference type="NCBI Taxonomy" id="38744"/>
    <lineage>
        <taxon>Eukaryota</taxon>
        <taxon>Metazoa</taxon>
        <taxon>Spiralia</taxon>
        <taxon>Lophotrochozoa</taxon>
        <taxon>Platyhelminthes</taxon>
        <taxon>Trematoda</taxon>
        <taxon>Digenea</taxon>
        <taxon>Strigeidida</taxon>
        <taxon>Schistosomatoidea</taxon>
        <taxon>Schistosomatidae</taxon>
        <taxon>Schistosoma</taxon>
    </lineage>
</organism>
<dbReference type="InterPro" id="IPR001849">
    <property type="entry name" value="PH_domain"/>
</dbReference>
<feature type="compositionally biased region" description="Polar residues" evidence="1">
    <location>
        <begin position="341"/>
        <end position="356"/>
    </location>
</feature>
<feature type="domain" description="DH" evidence="3">
    <location>
        <begin position="539"/>
        <end position="733"/>
    </location>
</feature>
<evidence type="ECO:0000259" key="3">
    <source>
        <dbReference type="PROSITE" id="PS50010"/>
    </source>
</evidence>
<reference evidence="4" key="1">
    <citation type="submission" date="2022-04" db="EMBL/GenBank/DDBJ databases">
        <authorList>
            <person name="Xu L."/>
            <person name="Lv Z."/>
        </authorList>
    </citation>
    <scope>NUCLEOTIDE SEQUENCE</scope>
    <source>
        <strain evidence="4">LV_2022a</strain>
    </source>
</reference>
<feature type="region of interest" description="Disordered" evidence="1">
    <location>
        <begin position="997"/>
        <end position="1033"/>
    </location>
</feature>
<feature type="compositionally biased region" description="Low complexity" evidence="1">
    <location>
        <begin position="357"/>
        <end position="366"/>
    </location>
</feature>
<dbReference type="AlphaFoldDB" id="A0AAE2D552"/>
<evidence type="ECO:0000256" key="1">
    <source>
        <dbReference type="SAM" id="MobiDB-lite"/>
    </source>
</evidence>
<accession>A0AAE2D552</accession>
<dbReference type="InterPro" id="IPR011993">
    <property type="entry name" value="PH-like_dom_sf"/>
</dbReference>
<dbReference type="InterPro" id="IPR040181">
    <property type="entry name" value="PKHG5/7"/>
</dbReference>
<sequence>MYEMKQLIVVILDPIHTHLFISLVLNDKTTTRKMSKQSNCNSDSTYKQSTFNLLNKKWNVLRTGVLWAQRLKSVKNTKTTNLSYSPLNNKSYNYTLTSENYLIDDQNYTTNNNVNACNYTPQRTVSSVTKLNANDCDYIDRLNKCNSGIKHYSSTKRLTKTFLSSTNVNTINMKVNNLNSSINDLTTKIQSSMYENNNKDSKEVRFICENSIKNNSINQNEIIMNTDTTTTTTTTTTTNNNNNKQVVSTISHKISCNDINKPMNRKESIQNDSIKNTMMKTITLNTIWTGYPYSPLPSPDIYQLDTDLNDSHFDIDTELTTISDKNLQRHESWQSLELDTAASSSGTCEGESLSNKTTTATTTSITNENPGELSISNQGVQDNEQIDLASRRGRRSAIIDKKNLIGESEVENHDSTTVTQNVNKTLNEIGQERSTVTSSVNTFRERQKRILRKQNTIADLSYRNQTANTNQDYEFKRRANVFMKLIERGTRSKDLNEALQSLKSSYFHDQYLESFRDSHWSQLDKSSNSENTMPDREVRRREAVWELFKSELTFFIDHLMVLKNCFMEPLKKLQVDGYLMFVEPMHLFGNLDDLCYVSHTFCRELISNLSQESVTNEFGSTDVLLRPLKRWSEHSRDGEIYHNYCLNYDSALTYLDSLRKFEHFNEFEKWCEQDTRCRRLQLTDLLVAPMQHYMKIPLLLSSIRRYTACSAEQEMLTASLTKVENSLKTLEDKMRWLKNFERLQEIQSQLIWPSVSELEPRVFIPEFLRQSLIRQPCERLIANPKRQLLHEGFLTLNDGTKTIEIFAFLFDDFLLVTRIKKPPKKKSFSENPLTGRSITEGGVFVVYRQIIALDRFTIHDLGIVEATANGLRNAIVLVLITRFQQITGVYTLQAANELDKQRWIEKLRNSQQAFQEKLKRKLYGIDVDQHTNKHSKLINTTKNKLLGQTSITDDYFCTSLPYGLKDTDDKFNKLSETSEITQDANLINLDPAKSKSTSKKLVRSKTVEAQHQENELQEYDSSSEANNTDDPSRLPIVEVKYETVQKDVIVEIADKSFISGKLEVDNTSVNTDGSSDESVPIRKNKIKSNDILTSDYIIRNRHSLDPNFTNLSISDVKYTDTTDITKPPNMAISSPITNAQTIPVTVKQIVAPILSPPSLLLFDRVTQHNEFPYELTKQAQFSPPLSPILHAPCASLPLEITAQNLYDLPDRLMAKLDISEESSKLDKVAIDKRSIKEYSVSPPVNRRNEELH</sequence>
<evidence type="ECO:0000313" key="5">
    <source>
        <dbReference type="Proteomes" id="UP001292079"/>
    </source>
</evidence>
<evidence type="ECO:0000259" key="2">
    <source>
        <dbReference type="PROSITE" id="PS50003"/>
    </source>
</evidence>
<protein>
    <recommendedName>
        <fullName evidence="6">Pleckstrin homology domain-containing family G member 7</fullName>
    </recommendedName>
</protein>
<comment type="caution">
    <text evidence="4">The sequence shown here is derived from an EMBL/GenBank/DDBJ whole genome shotgun (WGS) entry which is preliminary data.</text>
</comment>
<gene>
    <name evidence="4" type="ORF">MN116_005238</name>
</gene>
<dbReference type="PROSITE" id="PS50010">
    <property type="entry name" value="DH_2"/>
    <property type="match status" value="1"/>
</dbReference>
<dbReference type="Gene3D" id="1.20.900.10">
    <property type="entry name" value="Dbl homology (DH) domain"/>
    <property type="match status" value="1"/>
</dbReference>
<dbReference type="SUPFAM" id="SSF50729">
    <property type="entry name" value="PH domain-like"/>
    <property type="match status" value="1"/>
</dbReference>
<dbReference type="PROSITE" id="PS50003">
    <property type="entry name" value="PH_DOMAIN"/>
    <property type="match status" value="1"/>
</dbReference>
<feature type="compositionally biased region" description="Polar residues" evidence="1">
    <location>
        <begin position="1019"/>
        <end position="1029"/>
    </location>
</feature>
<proteinExistence type="predicted"/>
<dbReference type="PANTHER" id="PTHR13217">
    <property type="entry name" value="PLECKSTRIN HOMOLOGY DOMAIN-CONTAINING FAMILY G MEMBER 7"/>
    <property type="match status" value="1"/>
</dbReference>
<feature type="region of interest" description="Disordered" evidence="1">
    <location>
        <begin position="341"/>
        <end position="381"/>
    </location>
</feature>
<dbReference type="PANTHER" id="PTHR13217:SF6">
    <property type="entry name" value="PLECKSTRIN HOMOLOGY DOMAIN-CONTAINING FAMILY G MEMBER 7"/>
    <property type="match status" value="1"/>
</dbReference>
<dbReference type="GO" id="GO:0005085">
    <property type="term" value="F:guanyl-nucleotide exchange factor activity"/>
    <property type="evidence" value="ECO:0007669"/>
    <property type="project" value="InterPro"/>
</dbReference>
<dbReference type="Pfam" id="PF00621">
    <property type="entry name" value="RhoGEF"/>
    <property type="match status" value="1"/>
</dbReference>
<dbReference type="SMART" id="SM00233">
    <property type="entry name" value="PH"/>
    <property type="match status" value="1"/>
</dbReference>
<dbReference type="SUPFAM" id="SSF48065">
    <property type="entry name" value="DBL homology domain (DH-domain)"/>
    <property type="match status" value="1"/>
</dbReference>
<dbReference type="GO" id="GO:0007266">
    <property type="term" value="P:Rho protein signal transduction"/>
    <property type="evidence" value="ECO:0007669"/>
    <property type="project" value="TreeGrafter"/>
</dbReference>
<dbReference type="CDD" id="cd13245">
    <property type="entry name" value="PH_PLEKHG7"/>
    <property type="match status" value="1"/>
</dbReference>
<keyword evidence="5" id="KW-1185">Reference proteome</keyword>
<dbReference type="Proteomes" id="UP001292079">
    <property type="component" value="Unassembled WGS sequence"/>
</dbReference>
<evidence type="ECO:0000313" key="4">
    <source>
        <dbReference type="EMBL" id="KAK4471848.1"/>
    </source>
</evidence>
<feature type="domain" description="PH" evidence="2">
    <location>
        <begin position="787"/>
        <end position="912"/>
    </location>
</feature>
<dbReference type="InterPro" id="IPR035899">
    <property type="entry name" value="DBL_dom_sf"/>
</dbReference>
<dbReference type="Gene3D" id="2.30.29.30">
    <property type="entry name" value="Pleckstrin-homology domain (PH domain)/Phosphotyrosine-binding domain (PTB)"/>
    <property type="match status" value="1"/>
</dbReference>
<evidence type="ECO:0008006" key="6">
    <source>
        <dbReference type="Google" id="ProtNLM"/>
    </source>
</evidence>
<reference evidence="4" key="2">
    <citation type="journal article" date="2023" name="Infect Dis Poverty">
        <title>Chromosome-scale genome of the human blood fluke Schistosoma mekongi and its implications for public health.</title>
        <authorList>
            <person name="Zhou M."/>
            <person name="Xu L."/>
            <person name="Xu D."/>
            <person name="Chen W."/>
            <person name="Khan J."/>
            <person name="Hu Y."/>
            <person name="Huang H."/>
            <person name="Wei H."/>
            <person name="Zhang Y."/>
            <person name="Chusongsang P."/>
            <person name="Tanasarnprasert K."/>
            <person name="Hu X."/>
            <person name="Limpanont Y."/>
            <person name="Lv Z."/>
        </authorList>
    </citation>
    <scope>NUCLEOTIDE SEQUENCE</scope>
    <source>
        <strain evidence="4">LV_2022a</strain>
    </source>
</reference>
<dbReference type="Pfam" id="PF16652">
    <property type="entry name" value="PH_13"/>
    <property type="match status" value="1"/>
</dbReference>
<dbReference type="CDD" id="cd00160">
    <property type="entry name" value="RhoGEF"/>
    <property type="match status" value="1"/>
</dbReference>
<name>A0AAE2D552_SCHME</name>
<feature type="compositionally biased region" description="Basic and acidic residues" evidence="1">
    <location>
        <begin position="1005"/>
        <end position="1014"/>
    </location>
</feature>